<dbReference type="InterPro" id="IPR037185">
    <property type="entry name" value="EmrE-like"/>
</dbReference>
<dbReference type="Pfam" id="PF00892">
    <property type="entry name" value="EamA"/>
    <property type="match status" value="2"/>
</dbReference>
<evidence type="ECO:0000256" key="1">
    <source>
        <dbReference type="ARBA" id="ARBA00004141"/>
    </source>
</evidence>
<feature type="transmembrane region" description="Helical" evidence="5">
    <location>
        <begin position="281"/>
        <end position="300"/>
    </location>
</feature>
<feature type="transmembrane region" description="Helical" evidence="5">
    <location>
        <begin position="250"/>
        <end position="269"/>
    </location>
</feature>
<feature type="transmembrane region" description="Helical" evidence="5">
    <location>
        <begin position="130"/>
        <end position="147"/>
    </location>
</feature>
<evidence type="ECO:0000256" key="4">
    <source>
        <dbReference type="ARBA" id="ARBA00023136"/>
    </source>
</evidence>
<feature type="transmembrane region" description="Helical" evidence="5">
    <location>
        <begin position="96"/>
        <end position="118"/>
    </location>
</feature>
<keyword evidence="4 5" id="KW-0472">Membrane</keyword>
<feature type="transmembrane region" description="Helical" evidence="5">
    <location>
        <begin position="42"/>
        <end position="61"/>
    </location>
</feature>
<evidence type="ECO:0000313" key="8">
    <source>
        <dbReference type="Proteomes" id="UP000548582"/>
    </source>
</evidence>
<reference evidence="7 8" key="1">
    <citation type="submission" date="2020-03" db="EMBL/GenBank/DDBJ databases">
        <authorList>
            <person name="Sun Q."/>
        </authorList>
    </citation>
    <scope>NUCLEOTIDE SEQUENCE [LARGE SCALE GENOMIC DNA]</scope>
    <source>
        <strain evidence="7 8">JC162</strain>
    </source>
</reference>
<comment type="subcellular location">
    <subcellularLocation>
        <location evidence="1">Membrane</location>
        <topology evidence="1">Multi-pass membrane protein</topology>
    </subcellularLocation>
</comment>
<evidence type="ECO:0000256" key="3">
    <source>
        <dbReference type="ARBA" id="ARBA00022989"/>
    </source>
</evidence>
<proteinExistence type="predicted"/>
<dbReference type="InterPro" id="IPR050638">
    <property type="entry name" value="AA-Vitamin_Transporters"/>
</dbReference>
<feature type="domain" description="EamA" evidence="6">
    <location>
        <begin position="158"/>
        <end position="291"/>
    </location>
</feature>
<dbReference type="PANTHER" id="PTHR32322">
    <property type="entry name" value="INNER MEMBRANE TRANSPORTER"/>
    <property type="match status" value="1"/>
</dbReference>
<protein>
    <submittedName>
        <fullName evidence="7">DMT family transporter</fullName>
    </submittedName>
</protein>
<dbReference type="InterPro" id="IPR000620">
    <property type="entry name" value="EamA_dom"/>
</dbReference>
<comment type="caution">
    <text evidence="7">The sequence shown here is derived from an EMBL/GenBank/DDBJ whole genome shotgun (WGS) entry which is preliminary data.</text>
</comment>
<dbReference type="Gene3D" id="1.10.3730.20">
    <property type="match status" value="1"/>
</dbReference>
<evidence type="ECO:0000256" key="2">
    <source>
        <dbReference type="ARBA" id="ARBA00022692"/>
    </source>
</evidence>
<dbReference type="Proteomes" id="UP000548582">
    <property type="component" value="Unassembled WGS sequence"/>
</dbReference>
<gene>
    <name evidence="7" type="ORF">GWK16_14950</name>
</gene>
<feature type="transmembrane region" description="Helical" evidence="5">
    <location>
        <begin position="185"/>
        <end position="206"/>
    </location>
</feature>
<feature type="transmembrane region" description="Helical" evidence="5">
    <location>
        <begin position="218"/>
        <end position="238"/>
    </location>
</feature>
<dbReference type="GO" id="GO:0016020">
    <property type="term" value="C:membrane"/>
    <property type="evidence" value="ECO:0007669"/>
    <property type="project" value="UniProtKB-SubCell"/>
</dbReference>
<evidence type="ECO:0000259" key="6">
    <source>
        <dbReference type="Pfam" id="PF00892"/>
    </source>
</evidence>
<name>A0A848EGI7_9PROT</name>
<organism evidence="7 8">
    <name type="scientific">Neoroseomonas marina</name>
    <dbReference type="NCBI Taxonomy" id="1232220"/>
    <lineage>
        <taxon>Bacteria</taxon>
        <taxon>Pseudomonadati</taxon>
        <taxon>Pseudomonadota</taxon>
        <taxon>Alphaproteobacteria</taxon>
        <taxon>Acetobacterales</taxon>
        <taxon>Acetobacteraceae</taxon>
        <taxon>Neoroseomonas</taxon>
    </lineage>
</organism>
<keyword evidence="2 5" id="KW-0812">Transmembrane</keyword>
<feature type="domain" description="EamA" evidence="6">
    <location>
        <begin position="10"/>
        <end position="142"/>
    </location>
</feature>
<accession>A0A848EGI7</accession>
<dbReference type="EMBL" id="JABBKX010000005">
    <property type="protein sequence ID" value="NMJ42543.1"/>
    <property type="molecule type" value="Genomic_DNA"/>
</dbReference>
<evidence type="ECO:0000256" key="5">
    <source>
        <dbReference type="SAM" id="Phobius"/>
    </source>
</evidence>
<keyword evidence="8" id="KW-1185">Reference proteome</keyword>
<dbReference type="AlphaFoldDB" id="A0A848EGI7"/>
<dbReference type="SUPFAM" id="SSF103481">
    <property type="entry name" value="Multidrug resistance efflux transporter EmrE"/>
    <property type="match status" value="2"/>
</dbReference>
<feature type="transmembrane region" description="Helical" evidence="5">
    <location>
        <begin position="153"/>
        <end position="173"/>
    </location>
</feature>
<evidence type="ECO:0000313" key="7">
    <source>
        <dbReference type="EMBL" id="NMJ42543.1"/>
    </source>
</evidence>
<sequence>MSSRMSRIAWLLLLLLSVLWGGSFFFVGVAVTEVPPLTIVAARVGLAAAMLWVALPMLGIAPPRGLPAWSAVAAMGLLNNAVPFSLIVWAQQTLPSGLAAILNATTPLWGVLVAHLAVREERITPARLGGALLGFAGVAAMSGLDVLRGTTASLPATVAMLAATLSYACAGVFGRRLARVGVMPVHAALGQLTVAAALMVPLAMAADAPWQRPLPSAAALGALVGLAILCTAVAYVLYFRILALAGAVNLLLVTFLVPVSAIVLGMLILDETLEPRHVAGMALIGAGLALIDGRILAWLARSVARAG</sequence>
<keyword evidence="3 5" id="KW-1133">Transmembrane helix</keyword>
<feature type="transmembrane region" description="Helical" evidence="5">
    <location>
        <begin position="68"/>
        <end position="90"/>
    </location>
</feature>
<dbReference type="PANTHER" id="PTHR32322:SF9">
    <property type="entry name" value="AMINO-ACID METABOLITE EFFLUX PUMP-RELATED"/>
    <property type="match status" value="1"/>
</dbReference>